<reference evidence="2 3" key="1">
    <citation type="journal article" date="2017" name="BMC Biol.">
        <title>Genomic innovations, transcriptional plasticity and gene loss underlying the evolution and divergence of two highly polyphagous and invasive Helicoverpa pest species.</title>
        <authorList>
            <person name="Pearce S.L."/>
            <person name="Clarke D.F."/>
            <person name="East P.D."/>
            <person name="Elfekih S."/>
            <person name="Gordon K.H."/>
            <person name="Jermiin L.S."/>
            <person name="McGaughran A."/>
            <person name="Oakeshott J.G."/>
            <person name="Papanikolaou A."/>
            <person name="Perera O.P."/>
            <person name="Rane R.V."/>
            <person name="Richards S."/>
            <person name="Tay W.T."/>
            <person name="Walsh T.K."/>
            <person name="Anderson A."/>
            <person name="Anderson C.J."/>
            <person name="Asgari S."/>
            <person name="Board P.G."/>
            <person name="Bretschneider A."/>
            <person name="Campbell P.M."/>
            <person name="Chertemps T."/>
            <person name="Christeller J.T."/>
            <person name="Coppin C.W."/>
            <person name="Downes S.J."/>
            <person name="Duan G."/>
            <person name="Farnsworth C.A."/>
            <person name="Good R.T."/>
            <person name="Han L.B."/>
            <person name="Han Y.C."/>
            <person name="Hatje K."/>
            <person name="Horne I."/>
            <person name="Huang Y.P."/>
            <person name="Hughes D.S."/>
            <person name="Jacquin-Joly E."/>
            <person name="James W."/>
            <person name="Jhangiani S."/>
            <person name="Kollmar M."/>
            <person name="Kuwar S.S."/>
            <person name="Li S."/>
            <person name="Liu N.Y."/>
            <person name="Maibeche M.T."/>
            <person name="Miller J.R."/>
            <person name="Montagne N."/>
            <person name="Perry T."/>
            <person name="Qu J."/>
            <person name="Song S.V."/>
            <person name="Sutton G.G."/>
            <person name="Vogel H."/>
            <person name="Walenz B.P."/>
            <person name="Xu W."/>
            <person name="Zhang H.J."/>
            <person name="Zou Z."/>
            <person name="Batterham P."/>
            <person name="Edwards O.R."/>
            <person name="Feyereisen R."/>
            <person name="Gibbs R.A."/>
            <person name="Heckel D.G."/>
            <person name="McGrath A."/>
            <person name="Robin C."/>
            <person name="Scherer S.E."/>
            <person name="Worley K.C."/>
            <person name="Wu Y.D."/>
        </authorList>
    </citation>
    <scope>NUCLEOTIDE SEQUENCE [LARGE SCALE GENOMIC DNA]</scope>
    <source>
        <strain evidence="2">Harm_GR_Male_#8</strain>
        <tissue evidence="2">Whole organism</tissue>
    </source>
</reference>
<evidence type="ECO:0000313" key="2">
    <source>
        <dbReference type="EMBL" id="PZC73745.1"/>
    </source>
</evidence>
<dbReference type="EMBL" id="KZ150088">
    <property type="protein sequence ID" value="PZC73745.1"/>
    <property type="molecule type" value="Genomic_DNA"/>
</dbReference>
<accession>A0A2W1BJ62</accession>
<protein>
    <submittedName>
        <fullName evidence="2">Uncharacterized protein</fullName>
    </submittedName>
</protein>
<proteinExistence type="predicted"/>
<organism evidence="2 3">
    <name type="scientific">Helicoverpa armigera</name>
    <name type="common">Cotton bollworm</name>
    <name type="synonym">Heliothis armigera</name>
    <dbReference type="NCBI Taxonomy" id="29058"/>
    <lineage>
        <taxon>Eukaryota</taxon>
        <taxon>Metazoa</taxon>
        <taxon>Ecdysozoa</taxon>
        <taxon>Arthropoda</taxon>
        <taxon>Hexapoda</taxon>
        <taxon>Insecta</taxon>
        <taxon>Pterygota</taxon>
        <taxon>Neoptera</taxon>
        <taxon>Endopterygota</taxon>
        <taxon>Lepidoptera</taxon>
        <taxon>Glossata</taxon>
        <taxon>Ditrysia</taxon>
        <taxon>Noctuoidea</taxon>
        <taxon>Noctuidae</taxon>
        <taxon>Heliothinae</taxon>
        <taxon>Helicoverpa</taxon>
    </lineage>
</organism>
<dbReference type="OrthoDB" id="2266637at2759"/>
<feature type="region of interest" description="Disordered" evidence="1">
    <location>
        <begin position="93"/>
        <end position="115"/>
    </location>
</feature>
<sequence>MTHSGSKAWSDGSLKGLKKPISKGQRVVIVHAGSEAGFVPNVLLLFKAGAKSGDYQDNMNFDNNTKWLRNQLISNLPQNSVLIVGNASYHNKQFDPKPHRMPIKPTCKGGCRKRA</sequence>
<evidence type="ECO:0000256" key="1">
    <source>
        <dbReference type="SAM" id="MobiDB-lite"/>
    </source>
</evidence>
<dbReference type="AlphaFoldDB" id="A0A2W1BJ62"/>
<evidence type="ECO:0000313" key="3">
    <source>
        <dbReference type="Proteomes" id="UP000249218"/>
    </source>
</evidence>
<name>A0A2W1BJ62_HELAM</name>
<keyword evidence="3" id="KW-1185">Reference proteome</keyword>
<gene>
    <name evidence="2" type="primary">HaOG208929</name>
    <name evidence="2" type="ORF">B5X24_HaOG208929</name>
</gene>
<dbReference type="Proteomes" id="UP000249218">
    <property type="component" value="Unassembled WGS sequence"/>
</dbReference>